<feature type="non-terminal residue" evidence="1">
    <location>
        <position position="73"/>
    </location>
</feature>
<dbReference type="AlphaFoldDB" id="A0A8J9Y471"/>
<name>A0A8J9Y471_9NEOP</name>
<evidence type="ECO:0000313" key="2">
    <source>
        <dbReference type="Proteomes" id="UP000838878"/>
    </source>
</evidence>
<sequence length="73" mass="7901">MRASEGYRARNYNAALHTTAQHANSNSNIWEGKSTESGQWVGGCGVDQALGADRRLPRLDPASFSVTSAVNRH</sequence>
<reference evidence="1" key="1">
    <citation type="submission" date="2021-12" db="EMBL/GenBank/DDBJ databases">
        <authorList>
            <person name="Martin H S."/>
        </authorList>
    </citation>
    <scope>NUCLEOTIDE SEQUENCE</scope>
</reference>
<evidence type="ECO:0000313" key="1">
    <source>
        <dbReference type="EMBL" id="CAH0713026.1"/>
    </source>
</evidence>
<accession>A0A8J9Y471</accession>
<gene>
    <name evidence="1" type="ORF">BINO364_LOCUS226</name>
</gene>
<keyword evidence="2" id="KW-1185">Reference proteome</keyword>
<protein>
    <submittedName>
        <fullName evidence="1">Uncharacterized protein</fullName>
    </submittedName>
</protein>
<organism evidence="1 2">
    <name type="scientific">Brenthis ino</name>
    <name type="common">lesser marbled fritillary</name>
    <dbReference type="NCBI Taxonomy" id="405034"/>
    <lineage>
        <taxon>Eukaryota</taxon>
        <taxon>Metazoa</taxon>
        <taxon>Ecdysozoa</taxon>
        <taxon>Arthropoda</taxon>
        <taxon>Hexapoda</taxon>
        <taxon>Insecta</taxon>
        <taxon>Pterygota</taxon>
        <taxon>Neoptera</taxon>
        <taxon>Endopterygota</taxon>
        <taxon>Lepidoptera</taxon>
        <taxon>Glossata</taxon>
        <taxon>Ditrysia</taxon>
        <taxon>Papilionoidea</taxon>
        <taxon>Nymphalidae</taxon>
        <taxon>Heliconiinae</taxon>
        <taxon>Argynnini</taxon>
        <taxon>Brenthis</taxon>
    </lineage>
</organism>
<dbReference type="Proteomes" id="UP000838878">
    <property type="component" value="Chromosome 1"/>
</dbReference>
<proteinExistence type="predicted"/>
<dbReference type="EMBL" id="OV170221">
    <property type="protein sequence ID" value="CAH0713026.1"/>
    <property type="molecule type" value="Genomic_DNA"/>
</dbReference>